<dbReference type="PANTHER" id="PTHR42913">
    <property type="entry name" value="APOPTOSIS-INDUCING FACTOR 1"/>
    <property type="match status" value="1"/>
</dbReference>
<proteinExistence type="inferred from homology"/>
<dbReference type="GO" id="GO:0003955">
    <property type="term" value="F:NAD(P)H dehydrogenase (quinone) activity"/>
    <property type="evidence" value="ECO:0007669"/>
    <property type="project" value="TreeGrafter"/>
</dbReference>
<gene>
    <name evidence="7" type="ORF">A3A20_00710</name>
</gene>
<dbReference type="STRING" id="1802557.A3A20_00710"/>
<dbReference type="GO" id="GO:0019646">
    <property type="term" value="P:aerobic electron transport chain"/>
    <property type="evidence" value="ECO:0007669"/>
    <property type="project" value="TreeGrafter"/>
</dbReference>
<dbReference type="InterPro" id="IPR051169">
    <property type="entry name" value="NADH-Q_oxidoreductase"/>
</dbReference>
<name>A0A1F8DPS7_9BACT</name>
<dbReference type="PRINTS" id="PR00411">
    <property type="entry name" value="PNDRDTASEI"/>
</dbReference>
<evidence type="ECO:0000256" key="1">
    <source>
        <dbReference type="ARBA" id="ARBA00001974"/>
    </source>
</evidence>
<dbReference type="Pfam" id="PF07992">
    <property type="entry name" value="Pyr_redox_2"/>
    <property type="match status" value="1"/>
</dbReference>
<evidence type="ECO:0000313" key="8">
    <source>
        <dbReference type="Proteomes" id="UP000178946"/>
    </source>
</evidence>
<keyword evidence="3" id="KW-0285">Flavoprotein</keyword>
<evidence type="ECO:0000259" key="6">
    <source>
        <dbReference type="Pfam" id="PF07992"/>
    </source>
</evidence>
<dbReference type="Proteomes" id="UP000178946">
    <property type="component" value="Unassembled WGS sequence"/>
</dbReference>
<dbReference type="EMBL" id="MGIR01000010">
    <property type="protein sequence ID" value="OGM90624.1"/>
    <property type="molecule type" value="Genomic_DNA"/>
</dbReference>
<dbReference type="AlphaFoldDB" id="A0A1F8DPS7"/>
<dbReference type="SUPFAM" id="SSF51905">
    <property type="entry name" value="FAD/NAD(P)-binding domain"/>
    <property type="match status" value="2"/>
</dbReference>
<comment type="similarity">
    <text evidence="2">Belongs to the NADH dehydrogenase family.</text>
</comment>
<keyword evidence="4" id="KW-0274">FAD</keyword>
<sequence length="408" mass="44940">MKQIVILGAGFGGLSAAKLLAKKLKNAGLNDKYKITLVDRNDYHTYTPMLYEAATTAKETANYIELRNIATFPMSVALKNSGINFIKNEIVKINIADGVVQLRNETLTCDYLVLALGSETNFFGIPGLEERALTLKTFIDALRLRDTILNAIAENQNARIIIGGGGSTGVELAGEIKMWMPQTRVSIIEASESVLFGFAPKVVRKAEKRLMCLGIEIITSERITSIDEKKVKLASGKDVAYNVFVWGGGTKASKLISELPLKIEEGKRGRVEVAEEMECLVRTPDLTLRSKIYATGDNVCSKAPSVARAAIDHAKIASSNIIADILNEEGRGKFGHKIYKSYDYPYIIPVGGKYAIVKIGPFVISGFFGWIIKGIVELNYLLSILPFWRALKVWLKGIKIFIQNDRLG</sequence>
<organism evidence="7 8">
    <name type="scientific">Candidatus Wolfebacteria bacterium RIFCSPLOWO2_01_FULL_45_19</name>
    <dbReference type="NCBI Taxonomy" id="1802557"/>
    <lineage>
        <taxon>Bacteria</taxon>
        <taxon>Candidatus Wolfeibacteriota</taxon>
    </lineage>
</organism>
<comment type="cofactor">
    <cofactor evidence="1">
        <name>FAD</name>
        <dbReference type="ChEBI" id="CHEBI:57692"/>
    </cofactor>
</comment>
<evidence type="ECO:0000256" key="3">
    <source>
        <dbReference type="ARBA" id="ARBA00022630"/>
    </source>
</evidence>
<feature type="domain" description="FAD/NAD(P)-binding" evidence="6">
    <location>
        <begin position="3"/>
        <end position="314"/>
    </location>
</feature>
<reference evidence="7 8" key="1">
    <citation type="journal article" date="2016" name="Nat. Commun.">
        <title>Thousands of microbial genomes shed light on interconnected biogeochemical processes in an aquifer system.</title>
        <authorList>
            <person name="Anantharaman K."/>
            <person name="Brown C.T."/>
            <person name="Hug L.A."/>
            <person name="Sharon I."/>
            <person name="Castelle C.J."/>
            <person name="Probst A.J."/>
            <person name="Thomas B.C."/>
            <person name="Singh A."/>
            <person name="Wilkins M.J."/>
            <person name="Karaoz U."/>
            <person name="Brodie E.L."/>
            <person name="Williams K.H."/>
            <person name="Hubbard S.S."/>
            <person name="Banfield J.F."/>
        </authorList>
    </citation>
    <scope>NUCLEOTIDE SEQUENCE [LARGE SCALE GENOMIC DNA]</scope>
</reference>
<protein>
    <recommendedName>
        <fullName evidence="6">FAD/NAD(P)-binding domain-containing protein</fullName>
    </recommendedName>
</protein>
<dbReference type="Gene3D" id="3.50.50.100">
    <property type="match status" value="1"/>
</dbReference>
<dbReference type="PRINTS" id="PR00368">
    <property type="entry name" value="FADPNR"/>
</dbReference>
<evidence type="ECO:0000256" key="5">
    <source>
        <dbReference type="ARBA" id="ARBA00023002"/>
    </source>
</evidence>
<evidence type="ECO:0000256" key="2">
    <source>
        <dbReference type="ARBA" id="ARBA00005272"/>
    </source>
</evidence>
<dbReference type="InterPro" id="IPR036188">
    <property type="entry name" value="FAD/NAD-bd_sf"/>
</dbReference>
<dbReference type="InterPro" id="IPR023753">
    <property type="entry name" value="FAD/NAD-binding_dom"/>
</dbReference>
<accession>A0A1F8DPS7</accession>
<evidence type="ECO:0000313" key="7">
    <source>
        <dbReference type="EMBL" id="OGM90624.1"/>
    </source>
</evidence>
<keyword evidence="5" id="KW-0560">Oxidoreductase</keyword>
<dbReference type="PANTHER" id="PTHR42913:SF3">
    <property type="entry name" value="64 KDA MITOCHONDRIAL NADH DEHYDROGENASE (EUROFUNG)"/>
    <property type="match status" value="1"/>
</dbReference>
<comment type="caution">
    <text evidence="7">The sequence shown here is derived from an EMBL/GenBank/DDBJ whole genome shotgun (WGS) entry which is preliminary data.</text>
</comment>
<evidence type="ECO:0000256" key="4">
    <source>
        <dbReference type="ARBA" id="ARBA00022827"/>
    </source>
</evidence>